<evidence type="ECO:0000313" key="4">
    <source>
        <dbReference type="EMBL" id="SMX43531.1"/>
    </source>
</evidence>
<reference evidence="4 5" key="1">
    <citation type="submission" date="2017-05" db="EMBL/GenBank/DDBJ databases">
        <authorList>
            <person name="Song R."/>
            <person name="Chenine A.L."/>
            <person name="Ruprecht R.M."/>
        </authorList>
    </citation>
    <scope>NUCLEOTIDE SEQUENCE [LARGE SCALE GENOMIC DNA]</scope>
    <source>
        <strain evidence="4 5">CECT 8898</strain>
    </source>
</reference>
<dbReference type="Gene3D" id="3.40.50.1820">
    <property type="entry name" value="alpha/beta hydrolase"/>
    <property type="match status" value="1"/>
</dbReference>
<dbReference type="PROSITE" id="PS51755">
    <property type="entry name" value="OMPR_PHOB"/>
    <property type="match status" value="1"/>
</dbReference>
<dbReference type="InterPro" id="IPR050471">
    <property type="entry name" value="AB_hydrolase"/>
</dbReference>
<feature type="DNA-binding region" description="OmpR/PhoB-type" evidence="2">
    <location>
        <begin position="1"/>
        <end position="98"/>
    </location>
</feature>
<dbReference type="Proteomes" id="UP000207598">
    <property type="component" value="Unassembled WGS sequence"/>
</dbReference>
<dbReference type="RefSeq" id="WP_176445165.1">
    <property type="nucleotide sequence ID" value="NZ_FXYF01000007.1"/>
</dbReference>
<dbReference type="GO" id="GO:0018775">
    <property type="term" value="F:2-hydroxymuconate-semialdehyde hydrolase activity"/>
    <property type="evidence" value="ECO:0007669"/>
    <property type="project" value="UniProtKB-EC"/>
</dbReference>
<dbReference type="InterPro" id="IPR036388">
    <property type="entry name" value="WH-like_DNA-bd_sf"/>
</dbReference>
<dbReference type="SUPFAM" id="SSF53474">
    <property type="entry name" value="alpha/beta-Hydrolases"/>
    <property type="match status" value="1"/>
</dbReference>
<dbReference type="SMART" id="SM00862">
    <property type="entry name" value="Trans_reg_C"/>
    <property type="match status" value="1"/>
</dbReference>
<evidence type="ECO:0000256" key="1">
    <source>
        <dbReference type="ARBA" id="ARBA00023125"/>
    </source>
</evidence>
<dbReference type="EC" id="3.7.1.9" evidence="4"/>
<evidence type="ECO:0000313" key="5">
    <source>
        <dbReference type="Proteomes" id="UP000207598"/>
    </source>
</evidence>
<organism evidence="4 5">
    <name type="scientific">Maliponia aquimaris</name>
    <dbReference type="NCBI Taxonomy" id="1673631"/>
    <lineage>
        <taxon>Bacteria</taxon>
        <taxon>Pseudomonadati</taxon>
        <taxon>Pseudomonadota</taxon>
        <taxon>Alphaproteobacteria</taxon>
        <taxon>Rhodobacterales</taxon>
        <taxon>Paracoccaceae</taxon>
        <taxon>Maliponia</taxon>
    </lineage>
</organism>
<dbReference type="PANTHER" id="PTHR43433">
    <property type="entry name" value="HYDROLASE, ALPHA/BETA FOLD FAMILY PROTEIN"/>
    <property type="match status" value="1"/>
</dbReference>
<dbReference type="Gene3D" id="1.10.10.10">
    <property type="entry name" value="Winged helix-like DNA-binding domain superfamily/Winged helix DNA-binding domain"/>
    <property type="match status" value="1"/>
</dbReference>
<dbReference type="Pfam" id="PF00486">
    <property type="entry name" value="Trans_reg_C"/>
    <property type="match status" value="1"/>
</dbReference>
<evidence type="ECO:0000256" key="2">
    <source>
        <dbReference type="PROSITE-ProRule" id="PRU01091"/>
    </source>
</evidence>
<feature type="domain" description="OmpR/PhoB-type" evidence="3">
    <location>
        <begin position="1"/>
        <end position="98"/>
    </location>
</feature>
<evidence type="ECO:0000259" key="3">
    <source>
        <dbReference type="PROSITE" id="PS51755"/>
    </source>
</evidence>
<dbReference type="InterPro" id="IPR001867">
    <property type="entry name" value="OmpR/PhoB-type_DNA-bd"/>
</dbReference>
<dbReference type="InterPro" id="IPR000073">
    <property type="entry name" value="AB_hydrolase_1"/>
</dbReference>
<dbReference type="AlphaFoldDB" id="A0A238KL64"/>
<dbReference type="PRINTS" id="PR00111">
    <property type="entry name" value="ABHYDROLASE"/>
</dbReference>
<dbReference type="EMBL" id="FXYF01000007">
    <property type="protein sequence ID" value="SMX43531.1"/>
    <property type="molecule type" value="Genomic_DNA"/>
</dbReference>
<dbReference type="PANTHER" id="PTHR43433:SF5">
    <property type="entry name" value="AB HYDROLASE-1 DOMAIN-CONTAINING PROTEIN"/>
    <property type="match status" value="1"/>
</dbReference>
<dbReference type="InterPro" id="IPR016032">
    <property type="entry name" value="Sig_transdc_resp-reg_C-effctor"/>
</dbReference>
<keyword evidence="5" id="KW-1185">Reference proteome</keyword>
<dbReference type="GO" id="GO:0000160">
    <property type="term" value="P:phosphorelay signal transduction system"/>
    <property type="evidence" value="ECO:0007669"/>
    <property type="project" value="InterPro"/>
</dbReference>
<proteinExistence type="predicted"/>
<gene>
    <name evidence="4" type="primary">xylF</name>
    <name evidence="4" type="ORF">MAA8898_02849</name>
</gene>
<name>A0A238KL64_9RHOB</name>
<accession>A0A238KL64</accession>
<dbReference type="SUPFAM" id="SSF46894">
    <property type="entry name" value="C-terminal effector domain of the bipartite response regulators"/>
    <property type="match status" value="1"/>
</dbReference>
<dbReference type="InterPro" id="IPR029058">
    <property type="entry name" value="AB_hydrolase_fold"/>
</dbReference>
<dbReference type="Pfam" id="PF00561">
    <property type="entry name" value="Abhydrolase_1"/>
    <property type="match status" value="1"/>
</dbReference>
<protein>
    <submittedName>
        <fullName evidence="4">2-hydroxymuconate semialdehyde hydrolase</fullName>
        <ecNumber evidence="4">3.7.1.9</ecNumber>
    </submittedName>
</protein>
<keyword evidence="4" id="KW-0378">Hydrolase</keyword>
<keyword evidence="1 2" id="KW-0238">DNA-binding</keyword>
<dbReference type="GO" id="GO:0006355">
    <property type="term" value="P:regulation of DNA-templated transcription"/>
    <property type="evidence" value="ECO:0007669"/>
    <property type="project" value="InterPro"/>
</dbReference>
<dbReference type="GO" id="GO:0003677">
    <property type="term" value="F:DNA binding"/>
    <property type="evidence" value="ECO:0007669"/>
    <property type="project" value="UniProtKB-UniRule"/>
</dbReference>
<sequence length="402" mass="43454">MRHTFADCLLDTETLTLTRAGTSVPVEPQVFDLIRLLVENAGRVVTRDEIVNTVWNGRIVSESAISARIAAARKAVGDDGKAQAVIRTVARRGLQLVAAVSAAPHAAPHAADRPAIGTDRQSLRFARARDGAHLAYAVTGDGPPLFLAWHFPTSLERDWHDPDCRAFFDAVGQGRRLLRYDHRGSGQSEPALTTIDLDRAADDLCAVADAAGFDRVDLLGLSSGALFSVAFAARHPDRVRKLALMGGYVDGRLRRGAAPPDENAEAINALIRDGWRTPGSPLIGAWISAYYPDASPQTIQRWVSNIQHACTLEALTAMRSMVNTVSIAQRLPHVRAPTLVLHARDDAVHPLSEGRKLAQGIPNAELVVIDCANHNPFPGMTGWDQFLREVQAFLADPAPPDG</sequence>